<evidence type="ECO:0000313" key="2">
    <source>
        <dbReference type="Proteomes" id="UP000234681"/>
    </source>
</evidence>
<dbReference type="EMBL" id="CH473956">
    <property type="protein sequence ID" value="EDM17755.1"/>
    <property type="molecule type" value="Genomic_DNA"/>
</dbReference>
<organism evidence="1 2">
    <name type="scientific">Rattus norvegicus</name>
    <name type="common">Rat</name>
    <dbReference type="NCBI Taxonomy" id="10116"/>
    <lineage>
        <taxon>Eukaryota</taxon>
        <taxon>Metazoa</taxon>
        <taxon>Chordata</taxon>
        <taxon>Craniata</taxon>
        <taxon>Vertebrata</taxon>
        <taxon>Euteleostomi</taxon>
        <taxon>Mammalia</taxon>
        <taxon>Eutheria</taxon>
        <taxon>Euarchontoglires</taxon>
        <taxon>Glires</taxon>
        <taxon>Rodentia</taxon>
        <taxon>Myomorpha</taxon>
        <taxon>Muroidea</taxon>
        <taxon>Muridae</taxon>
        <taxon>Murinae</taxon>
        <taxon>Rattus</taxon>
    </lineage>
</organism>
<protein>
    <submittedName>
        <fullName evidence="1">RCG63726</fullName>
    </submittedName>
</protein>
<proteinExistence type="predicted"/>
<dbReference type="Proteomes" id="UP000234681">
    <property type="component" value="Chromosome 1"/>
</dbReference>
<sequence>MSCCMVKGVNIQTTISCNLVRSLKTRLPGAGEMARWLRALTLLTQNLDRVHSHGA</sequence>
<gene>
    <name evidence="1" type="ORF">rCG_63726</name>
</gene>
<reference evidence="1 2" key="1">
    <citation type="submission" date="2005-09" db="EMBL/GenBank/DDBJ databases">
        <authorList>
            <person name="Mural R.J."/>
            <person name="Li P.W."/>
            <person name="Adams M.D."/>
            <person name="Amanatides P.G."/>
            <person name="Baden-Tillson H."/>
            <person name="Barnstead M."/>
            <person name="Chin S.H."/>
            <person name="Dew I."/>
            <person name="Evans C.A."/>
            <person name="Ferriera S."/>
            <person name="Flanigan M."/>
            <person name="Fosler C."/>
            <person name="Glodek A."/>
            <person name="Gu Z."/>
            <person name="Holt R.A."/>
            <person name="Jennings D."/>
            <person name="Kraft C.L."/>
            <person name="Lu F."/>
            <person name="Nguyen T."/>
            <person name="Nusskern D.R."/>
            <person name="Pfannkoch C.M."/>
            <person name="Sitter C."/>
            <person name="Sutton G.G."/>
            <person name="Venter J.C."/>
            <person name="Wang Z."/>
            <person name="Woodage T."/>
            <person name="Zheng X.H."/>
            <person name="Zhong F."/>
        </authorList>
    </citation>
    <scope>NUCLEOTIDE SEQUENCE [LARGE SCALE GENOMIC DNA]</scope>
    <source>
        <strain>BN</strain>
        <strain evidence="2">Sprague-Dawley</strain>
    </source>
</reference>
<dbReference type="AlphaFoldDB" id="A6I8C5"/>
<name>A6I8C5_RAT</name>
<evidence type="ECO:0000313" key="1">
    <source>
        <dbReference type="EMBL" id="EDM17755.1"/>
    </source>
</evidence>
<accession>A6I8C5</accession>